<dbReference type="GO" id="GO:0040029">
    <property type="term" value="P:epigenetic regulation of gene expression"/>
    <property type="evidence" value="ECO:0007669"/>
    <property type="project" value="TreeGrafter"/>
</dbReference>
<evidence type="ECO:0000256" key="7">
    <source>
        <dbReference type="ARBA" id="ARBA00022833"/>
    </source>
</evidence>
<dbReference type="InterPro" id="IPR046949">
    <property type="entry name" value="HDAC4/5/7/9"/>
</dbReference>
<feature type="compositionally biased region" description="Low complexity" evidence="15">
    <location>
        <begin position="199"/>
        <end position="216"/>
    </location>
</feature>
<reference evidence="18" key="1">
    <citation type="submission" date="2025-08" db="UniProtKB">
        <authorList>
            <consortium name="RefSeq"/>
        </authorList>
    </citation>
    <scope>IDENTIFICATION</scope>
    <source>
        <tissue evidence="18">Tentacle</tissue>
    </source>
</reference>
<feature type="binding site" evidence="14">
    <location>
        <position position="822"/>
    </location>
    <ligand>
        <name>Zn(2+)</name>
        <dbReference type="ChEBI" id="CHEBI:29105"/>
    </ligand>
</feature>
<feature type="compositionally biased region" description="Basic and acidic residues" evidence="15">
    <location>
        <begin position="176"/>
        <end position="187"/>
    </location>
</feature>
<keyword evidence="7 14" id="KW-0862">Zinc</keyword>
<evidence type="ECO:0000259" key="16">
    <source>
        <dbReference type="Pfam" id="PF00850"/>
    </source>
</evidence>
<proteinExistence type="inferred from homology"/>
<evidence type="ECO:0000256" key="10">
    <source>
        <dbReference type="ARBA" id="ARBA00023163"/>
    </source>
</evidence>
<protein>
    <recommendedName>
        <fullName evidence="3 12">Histone deacetylase</fullName>
        <ecNumber evidence="3 12">3.5.1.98</ecNumber>
    </recommendedName>
</protein>
<feature type="compositionally biased region" description="Basic and acidic residues" evidence="15">
    <location>
        <begin position="131"/>
        <end position="167"/>
    </location>
</feature>
<evidence type="ECO:0000256" key="14">
    <source>
        <dbReference type="PIRSR" id="PIRSR037911-2"/>
    </source>
</evidence>
<feature type="region of interest" description="Disordered" evidence="15">
    <location>
        <begin position="1"/>
        <end position="21"/>
    </location>
</feature>
<dbReference type="CDD" id="cd11681">
    <property type="entry name" value="HDAC_classIIa"/>
    <property type="match status" value="1"/>
</dbReference>
<evidence type="ECO:0000256" key="9">
    <source>
        <dbReference type="ARBA" id="ARBA00023015"/>
    </source>
</evidence>
<feature type="compositionally biased region" description="Polar residues" evidence="15">
    <location>
        <begin position="327"/>
        <end position="346"/>
    </location>
</feature>
<dbReference type="Proteomes" id="UP000515163">
    <property type="component" value="Unplaced"/>
</dbReference>
<sequence length="1157" mass="128019">MDAGDSETSGSRAVTGKTPVMPIPSQYLKQYYAQAMGDNYSPPQEGPNMPYILTPAQQQLAGILQFKQQQQQLEQLHGVHQPQYLQQQLLYIQQQHLLQQQQQQQQQHELNYRLEMQQQALNGHHHKQKKFERDHNNQSSMEHDKPIPPKPKIKVEPEDEPAQKEEEVLMDQDEDAGNRMSKEDHNKSLSQPKPPHLPPATSSAASPSSASSQTAQELTSSAVKKKLQTFVLNKQQRELAVASLTNDSAFKHWSQNMDKEGDDLGPLGSHLDANHFPLRKTASEPNLKVKSRLKAKVAEHRTIGSPLLHRPHRNGNKLHRSMTLETTGNENADRSNPGSPTQSVSASPGRERSSPLGAPGSTFGHSLPNLQAIPRLSANIDRSHISKLLANRYHFLNHASLASQGISNDAEFQSPYANDALYDSMEEDDDSSLNAAALKQVQFKNLALAKAQSKMLGLSGGHVHNSNSLLSRGQHPSLTGRGSPPSQNNLLSIPKSTLSPTSQASSLHHRPLRLTLSAPGYSISNNPQLQQQQILKQNQELLQQQQHLQFLQQQRLQQSQSLYLKQLQQDLLMQQLGKQNFPKVPQPEKEPRGTLKDHLEMLQFQKEQEQAVLKEKAYQQHKKEQQLAQAARTTEDLPTSRPLNEQQIQELLLVQQFQRQDPHQRGMLQQQLLQHQQLLQLRQAEVQAAPSAASASPSASIGHRPLARAISLPAVGSGQAATPTTRTGIVYDTLMLKHQCSCGDTSSHPEHPGRLQSIWARLQETGVTNICERVRPRKATLAEILTVHSEQHTMLYGGSTQCRTKAEDGTITTLKCFNTLPCGGMGVDGDTIWNEIHSANAARMAVGCVVELAYKVAEKELKNGMAIVRPPGHHAEAHQAMGFCYFNNVAIAARLLRLKMSVERVLIVDWDIHHGNGTQQMFYDDPHVLYISLHRHDDETFFPGTGKSEECGAGIGVGYNVNIAWNGGLDPLYGDAEYLAAFRSVVMPIAREFDPEIILVSAGFDAATGHSPQLGGYKVTAACFAQLTKQLMELAQGRLVMALEGGYSLPSLCDAAEACLRGLLSQELPEVPKESLTRPPNPNAVAVLEKTIAIQSRYWNSVKRTGSLINHSVVEAQQREKEELETVSALASLSMAPGVVQDSDKATDDQMEVQDES</sequence>
<dbReference type="Gene3D" id="3.40.800.20">
    <property type="entry name" value="Histone deacetylase domain"/>
    <property type="match status" value="1"/>
</dbReference>
<dbReference type="PRINTS" id="PR01270">
    <property type="entry name" value="HDASUPER"/>
</dbReference>
<accession>A0A6P8H7E5</accession>
<keyword evidence="11" id="KW-0539">Nucleus</keyword>
<evidence type="ECO:0000256" key="8">
    <source>
        <dbReference type="ARBA" id="ARBA00022853"/>
    </source>
</evidence>
<feature type="binding site" evidence="14">
    <location>
        <position position="740"/>
    </location>
    <ligand>
        <name>Zn(2+)</name>
        <dbReference type="ChEBI" id="CHEBI:29105"/>
    </ligand>
</feature>
<evidence type="ECO:0000256" key="6">
    <source>
        <dbReference type="ARBA" id="ARBA00022801"/>
    </source>
</evidence>
<gene>
    <name evidence="18" type="primary">LOC116288571</name>
</gene>
<evidence type="ECO:0000313" key="17">
    <source>
        <dbReference type="Proteomes" id="UP000515163"/>
    </source>
</evidence>
<comment type="similarity">
    <text evidence="2 12">Belongs to the histone deacetylase family. HD type 2 subfamily.</text>
</comment>
<dbReference type="FunFam" id="3.40.800.20:FF:000002">
    <property type="entry name" value="Histone deacetylase"/>
    <property type="match status" value="1"/>
</dbReference>
<dbReference type="InterPro" id="IPR023801">
    <property type="entry name" value="His_deacetylse_dom"/>
</dbReference>
<feature type="compositionally biased region" description="Polar residues" evidence="15">
    <location>
        <begin position="484"/>
        <end position="506"/>
    </location>
</feature>
<dbReference type="InterPro" id="IPR000286">
    <property type="entry name" value="HDACs"/>
</dbReference>
<feature type="region of interest" description="Disordered" evidence="15">
    <location>
        <begin position="1138"/>
        <end position="1157"/>
    </location>
</feature>
<feature type="compositionally biased region" description="Polar residues" evidence="15">
    <location>
        <begin position="1"/>
        <end position="12"/>
    </location>
</feature>
<comment type="function">
    <text evidence="12">Responsible for the deacetylation of lysine residues on the N-terminal part of the core histones (H2A, H2B, H3 and H4). Histone deacetylation gives a tag for epigenetic repression and plays an important role in transcriptional regulation, cell cycle progression and developmental events.</text>
</comment>
<keyword evidence="5 14" id="KW-0479">Metal-binding</keyword>
<evidence type="ECO:0000256" key="1">
    <source>
        <dbReference type="ARBA" id="ARBA00004123"/>
    </source>
</evidence>
<evidence type="ECO:0000256" key="15">
    <source>
        <dbReference type="SAM" id="MobiDB-lite"/>
    </source>
</evidence>
<keyword evidence="10 12" id="KW-0804">Transcription</keyword>
<feature type="compositionally biased region" description="Polar residues" evidence="15">
    <location>
        <begin position="466"/>
        <end position="477"/>
    </location>
</feature>
<dbReference type="InterPro" id="IPR037138">
    <property type="entry name" value="His_deacetylse_dom_sf"/>
</dbReference>
<dbReference type="GO" id="GO:0000122">
    <property type="term" value="P:negative regulation of transcription by RNA polymerase II"/>
    <property type="evidence" value="ECO:0007669"/>
    <property type="project" value="InterPro"/>
</dbReference>
<dbReference type="InterPro" id="IPR023696">
    <property type="entry name" value="Ureohydrolase_dom_sf"/>
</dbReference>
<dbReference type="AlphaFoldDB" id="A0A6P8H7E5"/>
<feature type="region of interest" description="Disordered" evidence="15">
    <location>
        <begin position="466"/>
        <end position="508"/>
    </location>
</feature>
<dbReference type="PANTHER" id="PTHR10625">
    <property type="entry name" value="HISTONE DEACETYLASE HDAC1-RELATED"/>
    <property type="match status" value="1"/>
</dbReference>
<organism evidence="17 18">
    <name type="scientific">Actinia tenebrosa</name>
    <name type="common">Australian red waratah sea anemone</name>
    <dbReference type="NCBI Taxonomy" id="6105"/>
    <lineage>
        <taxon>Eukaryota</taxon>
        <taxon>Metazoa</taxon>
        <taxon>Cnidaria</taxon>
        <taxon>Anthozoa</taxon>
        <taxon>Hexacorallia</taxon>
        <taxon>Actiniaria</taxon>
        <taxon>Actiniidae</taxon>
        <taxon>Actinia</taxon>
    </lineage>
</organism>
<dbReference type="Pfam" id="PF00850">
    <property type="entry name" value="Hist_deacetyl"/>
    <property type="match status" value="1"/>
</dbReference>
<dbReference type="OrthoDB" id="5232919at2759"/>
<comment type="subcellular location">
    <subcellularLocation>
        <location evidence="1 12">Nucleus</location>
    </subcellularLocation>
</comment>
<dbReference type="PIRSF" id="PIRSF037911">
    <property type="entry name" value="HDAC_II_euk"/>
    <property type="match status" value="1"/>
</dbReference>
<keyword evidence="4 12" id="KW-0678">Repressor</keyword>
<dbReference type="EC" id="3.5.1.98" evidence="3 12"/>
<dbReference type="SUPFAM" id="SSF52768">
    <property type="entry name" value="Arginase/deacetylase"/>
    <property type="match status" value="1"/>
</dbReference>
<feature type="region of interest" description="Disordered" evidence="15">
    <location>
        <begin position="327"/>
        <end position="366"/>
    </location>
</feature>
<evidence type="ECO:0000256" key="13">
    <source>
        <dbReference type="PIRSR" id="PIRSR037911-1"/>
    </source>
</evidence>
<dbReference type="GO" id="GO:0000118">
    <property type="term" value="C:histone deacetylase complex"/>
    <property type="evidence" value="ECO:0007669"/>
    <property type="project" value="TreeGrafter"/>
</dbReference>
<evidence type="ECO:0000256" key="5">
    <source>
        <dbReference type="ARBA" id="ARBA00022723"/>
    </source>
</evidence>
<evidence type="ECO:0000256" key="2">
    <source>
        <dbReference type="ARBA" id="ARBA00007738"/>
    </source>
</evidence>
<dbReference type="GO" id="GO:0046872">
    <property type="term" value="F:metal ion binding"/>
    <property type="evidence" value="ECO:0007669"/>
    <property type="project" value="UniProtKB-KW"/>
</dbReference>
<keyword evidence="6 12" id="KW-0378">Hydrolase</keyword>
<keyword evidence="9 12" id="KW-0805">Transcription regulation</keyword>
<evidence type="ECO:0000256" key="3">
    <source>
        <dbReference type="ARBA" id="ARBA00012111"/>
    </source>
</evidence>
<name>A0A6P8H7E5_ACTTE</name>
<feature type="active site" evidence="13">
    <location>
        <position position="874"/>
    </location>
</feature>
<dbReference type="RefSeq" id="XP_031551233.1">
    <property type="nucleotide sequence ID" value="XM_031695373.1"/>
</dbReference>
<feature type="domain" description="Histone deacetylase" evidence="16">
    <location>
        <begin position="748"/>
        <end position="1062"/>
    </location>
</feature>
<feature type="region of interest" description="Disordered" evidence="15">
    <location>
        <begin position="121"/>
        <end position="217"/>
    </location>
</feature>
<evidence type="ECO:0000313" key="18">
    <source>
        <dbReference type="RefSeq" id="XP_031551233.1"/>
    </source>
</evidence>
<evidence type="ECO:0000256" key="12">
    <source>
        <dbReference type="PIRNR" id="PIRNR037911"/>
    </source>
</evidence>
<dbReference type="GO" id="GO:0141221">
    <property type="term" value="F:histone deacetylase activity, hydrolytic mechanism"/>
    <property type="evidence" value="ECO:0007669"/>
    <property type="project" value="UniProtKB-EC"/>
</dbReference>
<dbReference type="PANTHER" id="PTHR10625:SF5">
    <property type="entry name" value="HISTONE DEACETYLASE"/>
    <property type="match status" value="1"/>
</dbReference>
<evidence type="ECO:0000256" key="4">
    <source>
        <dbReference type="ARBA" id="ARBA00022491"/>
    </source>
</evidence>
<comment type="catalytic activity">
    <reaction evidence="12">
        <text>N(6)-acetyl-L-lysyl-[histone] + H2O = L-lysyl-[histone] + acetate</text>
        <dbReference type="Rhea" id="RHEA:58196"/>
        <dbReference type="Rhea" id="RHEA-COMP:9845"/>
        <dbReference type="Rhea" id="RHEA-COMP:11338"/>
        <dbReference type="ChEBI" id="CHEBI:15377"/>
        <dbReference type="ChEBI" id="CHEBI:29969"/>
        <dbReference type="ChEBI" id="CHEBI:30089"/>
        <dbReference type="ChEBI" id="CHEBI:61930"/>
        <dbReference type="EC" id="3.5.1.98"/>
    </reaction>
</comment>
<keyword evidence="17" id="KW-1185">Reference proteome</keyword>
<dbReference type="KEGG" id="aten:116288571"/>
<evidence type="ECO:0000256" key="11">
    <source>
        <dbReference type="ARBA" id="ARBA00023242"/>
    </source>
</evidence>
<dbReference type="InParanoid" id="A0A6P8H7E5"/>
<dbReference type="GeneID" id="116288571"/>
<feature type="binding site" evidence="14">
    <location>
        <position position="748"/>
    </location>
    <ligand>
        <name>Zn(2+)</name>
        <dbReference type="ChEBI" id="CHEBI:29105"/>
    </ligand>
</feature>
<dbReference type="FunCoup" id="A0A6P8H7E5">
    <property type="interactions" value="2946"/>
</dbReference>
<feature type="binding site" evidence="14">
    <location>
        <position position="742"/>
    </location>
    <ligand>
        <name>Zn(2+)</name>
        <dbReference type="ChEBI" id="CHEBI:29105"/>
    </ligand>
</feature>
<keyword evidence="8 12" id="KW-0156">Chromatin regulator</keyword>